<comment type="similarity">
    <text evidence="6">Belongs to the globin family.</text>
</comment>
<keyword evidence="2 6" id="KW-0349">Heme</keyword>
<dbReference type="PANTHER" id="PTHR47217:SF1">
    <property type="entry name" value="GLOBIN-LIKE PROTEIN"/>
    <property type="match status" value="1"/>
</dbReference>
<dbReference type="EMBL" id="JARGEI010000006">
    <property type="protein sequence ID" value="KAJ8730244.1"/>
    <property type="molecule type" value="Genomic_DNA"/>
</dbReference>
<dbReference type="GO" id="GO:0005344">
    <property type="term" value="F:oxygen carrier activity"/>
    <property type="evidence" value="ECO:0007669"/>
    <property type="project" value="UniProtKB-KW"/>
</dbReference>
<dbReference type="AlphaFoldDB" id="A0AAD7YXG6"/>
<keyword evidence="3 6" id="KW-0561">Oxygen transport</keyword>
<sequence>MFIYHWWWGGDPDAVNEVSGMTLRDIYRVQTSWKTINTTQNGFLMFFRLFEAAPETKSFFKSIAKLQTREEMMANVTFRAHVMNVMSALDNSIINLNQPEVVIVWMKKLGDAHERHRIQKRHFWIFKDVLVNILQNDLQFSEDIIASWGKYVTFTYDHMLARMTN</sequence>
<evidence type="ECO:0000313" key="9">
    <source>
        <dbReference type="Proteomes" id="UP001231518"/>
    </source>
</evidence>
<dbReference type="PROSITE" id="PS01033">
    <property type="entry name" value="GLOBIN"/>
    <property type="match status" value="1"/>
</dbReference>
<evidence type="ECO:0000259" key="7">
    <source>
        <dbReference type="PROSITE" id="PS01033"/>
    </source>
</evidence>
<dbReference type="InterPro" id="IPR009050">
    <property type="entry name" value="Globin-like_sf"/>
</dbReference>
<dbReference type="GO" id="GO:0019825">
    <property type="term" value="F:oxygen binding"/>
    <property type="evidence" value="ECO:0007669"/>
    <property type="project" value="InterPro"/>
</dbReference>
<evidence type="ECO:0000256" key="1">
    <source>
        <dbReference type="ARBA" id="ARBA00022448"/>
    </source>
</evidence>
<dbReference type="InterPro" id="IPR000971">
    <property type="entry name" value="Globin"/>
</dbReference>
<comment type="caution">
    <text evidence="8">The sequence shown here is derived from an EMBL/GenBank/DDBJ whole genome shotgun (WGS) entry which is preliminary data.</text>
</comment>
<evidence type="ECO:0000256" key="4">
    <source>
        <dbReference type="ARBA" id="ARBA00022723"/>
    </source>
</evidence>
<dbReference type="InterPro" id="IPR012292">
    <property type="entry name" value="Globin/Proto"/>
</dbReference>
<dbReference type="CDD" id="cd01040">
    <property type="entry name" value="Mb-like"/>
    <property type="match status" value="1"/>
</dbReference>
<dbReference type="GO" id="GO:0046872">
    <property type="term" value="F:metal ion binding"/>
    <property type="evidence" value="ECO:0007669"/>
    <property type="project" value="UniProtKB-KW"/>
</dbReference>
<evidence type="ECO:0000256" key="6">
    <source>
        <dbReference type="RuleBase" id="RU000356"/>
    </source>
</evidence>
<dbReference type="PANTHER" id="PTHR47217">
    <property type="entry name" value="GLOBIN-LIKE PROTEIN"/>
    <property type="match status" value="1"/>
</dbReference>
<dbReference type="Proteomes" id="UP001231518">
    <property type="component" value="Chromosome 9"/>
</dbReference>
<dbReference type="Pfam" id="PF00042">
    <property type="entry name" value="Globin"/>
    <property type="match status" value="1"/>
</dbReference>
<proteinExistence type="inferred from homology"/>
<evidence type="ECO:0000256" key="5">
    <source>
        <dbReference type="ARBA" id="ARBA00023004"/>
    </source>
</evidence>
<dbReference type="SUPFAM" id="SSF46458">
    <property type="entry name" value="Globin-like"/>
    <property type="match status" value="1"/>
</dbReference>
<reference evidence="8" key="1">
    <citation type="submission" date="2023-03" db="EMBL/GenBank/DDBJ databases">
        <title>Chromosome-level genomes of two armyworms, Mythimna separata and Mythimna loreyi, provide insights into the biosynthesis and reception of sex pheromones.</title>
        <authorList>
            <person name="Zhao H."/>
        </authorList>
    </citation>
    <scope>NUCLEOTIDE SEQUENCE</scope>
    <source>
        <strain evidence="8">BeijingLab</strain>
        <tissue evidence="8">Pupa</tissue>
    </source>
</reference>
<keyword evidence="5" id="KW-0408">Iron</keyword>
<gene>
    <name evidence="8" type="ORF">PYW07_017282</name>
</gene>
<accession>A0AAD7YXG6</accession>
<name>A0AAD7YXG6_MYTSE</name>
<keyword evidence="1 6" id="KW-0813">Transport</keyword>
<protein>
    <recommendedName>
        <fullName evidence="7">Globin domain-containing protein</fullName>
    </recommendedName>
</protein>
<keyword evidence="4" id="KW-0479">Metal-binding</keyword>
<dbReference type="GO" id="GO:0020037">
    <property type="term" value="F:heme binding"/>
    <property type="evidence" value="ECO:0007669"/>
    <property type="project" value="InterPro"/>
</dbReference>
<evidence type="ECO:0000256" key="2">
    <source>
        <dbReference type="ARBA" id="ARBA00022617"/>
    </source>
</evidence>
<evidence type="ECO:0000313" key="8">
    <source>
        <dbReference type="EMBL" id="KAJ8730244.1"/>
    </source>
</evidence>
<dbReference type="InterPro" id="IPR044399">
    <property type="entry name" value="Mb-like_M"/>
</dbReference>
<organism evidence="8 9">
    <name type="scientific">Mythimna separata</name>
    <name type="common">Oriental armyworm</name>
    <name type="synonym">Pseudaletia separata</name>
    <dbReference type="NCBI Taxonomy" id="271217"/>
    <lineage>
        <taxon>Eukaryota</taxon>
        <taxon>Metazoa</taxon>
        <taxon>Ecdysozoa</taxon>
        <taxon>Arthropoda</taxon>
        <taxon>Hexapoda</taxon>
        <taxon>Insecta</taxon>
        <taxon>Pterygota</taxon>
        <taxon>Neoptera</taxon>
        <taxon>Endopterygota</taxon>
        <taxon>Lepidoptera</taxon>
        <taxon>Glossata</taxon>
        <taxon>Ditrysia</taxon>
        <taxon>Noctuoidea</taxon>
        <taxon>Noctuidae</taxon>
        <taxon>Noctuinae</taxon>
        <taxon>Hadenini</taxon>
        <taxon>Mythimna</taxon>
    </lineage>
</organism>
<evidence type="ECO:0000256" key="3">
    <source>
        <dbReference type="ARBA" id="ARBA00022621"/>
    </source>
</evidence>
<feature type="domain" description="Globin" evidence="7">
    <location>
        <begin position="20"/>
        <end position="164"/>
    </location>
</feature>
<keyword evidence="9" id="KW-1185">Reference proteome</keyword>
<dbReference type="Gene3D" id="1.10.490.10">
    <property type="entry name" value="Globins"/>
    <property type="match status" value="1"/>
</dbReference>